<dbReference type="Proteomes" id="UP000478052">
    <property type="component" value="Unassembled WGS sequence"/>
</dbReference>
<gene>
    <name evidence="7" type="ORF">FWK35_00002255</name>
</gene>
<evidence type="ECO:0000256" key="2">
    <source>
        <dbReference type="ARBA" id="ARBA00010737"/>
    </source>
</evidence>
<dbReference type="GO" id="GO:0016020">
    <property type="term" value="C:membrane"/>
    <property type="evidence" value="ECO:0007669"/>
    <property type="project" value="UniProtKB-SubCell"/>
</dbReference>
<feature type="transmembrane region" description="Helical" evidence="6">
    <location>
        <begin position="24"/>
        <end position="45"/>
    </location>
</feature>
<evidence type="ECO:0000256" key="6">
    <source>
        <dbReference type="SAM" id="Phobius"/>
    </source>
</evidence>
<keyword evidence="4 6" id="KW-1133">Transmembrane helix</keyword>
<dbReference type="Pfam" id="PF10271">
    <property type="entry name" value="Tmp39"/>
    <property type="match status" value="1"/>
</dbReference>
<keyword evidence="8" id="KW-1185">Reference proteome</keyword>
<evidence type="ECO:0000256" key="4">
    <source>
        <dbReference type="ARBA" id="ARBA00022989"/>
    </source>
</evidence>
<feature type="transmembrane region" description="Helical" evidence="6">
    <location>
        <begin position="332"/>
        <end position="353"/>
    </location>
</feature>
<proteinExistence type="inferred from homology"/>
<keyword evidence="5 6" id="KW-0472">Membrane</keyword>
<feature type="transmembrane region" description="Helical" evidence="6">
    <location>
        <begin position="209"/>
        <end position="232"/>
    </location>
</feature>
<feature type="transmembrane region" description="Helical" evidence="6">
    <location>
        <begin position="104"/>
        <end position="123"/>
    </location>
</feature>
<evidence type="ECO:0000313" key="7">
    <source>
        <dbReference type="EMBL" id="KAF0763603.1"/>
    </source>
</evidence>
<dbReference type="InterPro" id="IPR019397">
    <property type="entry name" value="Uncharacterised_TMEM39"/>
</dbReference>
<organism evidence="7 8">
    <name type="scientific">Aphis craccivora</name>
    <name type="common">Cowpea aphid</name>
    <dbReference type="NCBI Taxonomy" id="307492"/>
    <lineage>
        <taxon>Eukaryota</taxon>
        <taxon>Metazoa</taxon>
        <taxon>Ecdysozoa</taxon>
        <taxon>Arthropoda</taxon>
        <taxon>Hexapoda</taxon>
        <taxon>Insecta</taxon>
        <taxon>Pterygota</taxon>
        <taxon>Neoptera</taxon>
        <taxon>Paraneoptera</taxon>
        <taxon>Hemiptera</taxon>
        <taxon>Sternorrhyncha</taxon>
        <taxon>Aphidomorpha</taxon>
        <taxon>Aphidoidea</taxon>
        <taxon>Aphididae</taxon>
        <taxon>Aphidini</taxon>
        <taxon>Aphis</taxon>
        <taxon>Aphis</taxon>
    </lineage>
</organism>
<reference evidence="7 8" key="1">
    <citation type="submission" date="2019-08" db="EMBL/GenBank/DDBJ databases">
        <title>Whole genome of Aphis craccivora.</title>
        <authorList>
            <person name="Voronova N.V."/>
            <person name="Shulinski R.S."/>
            <person name="Bandarenka Y.V."/>
            <person name="Zhorov D.G."/>
            <person name="Warner D."/>
        </authorList>
    </citation>
    <scope>NUCLEOTIDE SEQUENCE [LARGE SCALE GENOMIC DNA]</scope>
    <source>
        <strain evidence="7">180601</strain>
        <tissue evidence="7">Whole Body</tissue>
    </source>
</reference>
<dbReference type="OrthoDB" id="438179at2759"/>
<comment type="subcellular location">
    <subcellularLocation>
        <location evidence="1">Membrane</location>
        <topology evidence="1">Multi-pass membrane protein</topology>
    </subcellularLocation>
</comment>
<evidence type="ECO:0000256" key="3">
    <source>
        <dbReference type="ARBA" id="ARBA00022692"/>
    </source>
</evidence>
<accession>A0A6G0YZD9</accession>
<dbReference type="AlphaFoldDB" id="A0A6G0YZD9"/>
<feature type="transmembrane region" description="Helical" evidence="6">
    <location>
        <begin position="65"/>
        <end position="92"/>
    </location>
</feature>
<evidence type="ECO:0000256" key="1">
    <source>
        <dbReference type="ARBA" id="ARBA00004141"/>
    </source>
</evidence>
<comment type="caution">
    <text evidence="7">The sequence shown here is derived from an EMBL/GenBank/DDBJ whole genome shotgun (WGS) entry which is preliminary data.</text>
</comment>
<evidence type="ECO:0000313" key="8">
    <source>
        <dbReference type="Proteomes" id="UP000478052"/>
    </source>
</evidence>
<evidence type="ECO:0000256" key="5">
    <source>
        <dbReference type="ARBA" id="ARBA00023136"/>
    </source>
</evidence>
<dbReference type="PANTHER" id="PTHR12995:SF4">
    <property type="entry name" value="FI21814P1"/>
    <property type="match status" value="1"/>
</dbReference>
<sequence length="358" mass="42266">MINMKSDDTLPRVTSPRMYNDGNITFEGLMVIFASFSTYLQYLNIYKSVWWLPNSNYASWKMHLIDYQVVIFILAMHCRRFIYCLITWVFHMLCPQHYWKFIRLFIRLFVSVILFLLLALLAFDLYLKIIGYLCYYGFKACPFFDMMCISEKEIIINGKPLSKWGQLPIAITLKLIQYTNMHICTSNPKIIRSEVENMRDDFNNRLTQILFSSFFSAYYACFLPLVFVQTYVVYEEHWVLMHFPFVMMTMGMMLYVYGKVVLTQSILITYTKQLCTWVDGRGWSEEVVWQQGSLVRHNQCLYKAEGVSNVAEPGKNADKVFYRIFSNPSETVFFTLASMQVSFMIILSKILIICFKVQ</sequence>
<comment type="similarity">
    <text evidence="2">Belongs to the TMEM39 family.</text>
</comment>
<dbReference type="PANTHER" id="PTHR12995">
    <property type="entry name" value="FI21814P1"/>
    <property type="match status" value="1"/>
</dbReference>
<dbReference type="EMBL" id="VUJU01001842">
    <property type="protein sequence ID" value="KAF0763603.1"/>
    <property type="molecule type" value="Genomic_DNA"/>
</dbReference>
<name>A0A6G0YZD9_APHCR</name>
<keyword evidence="3 6" id="KW-0812">Transmembrane</keyword>
<feature type="transmembrane region" description="Helical" evidence="6">
    <location>
        <begin position="238"/>
        <end position="257"/>
    </location>
</feature>
<protein>
    <submittedName>
        <fullName evidence="7">Transmembrane protein 39A</fullName>
    </submittedName>
</protein>